<reference evidence="2 3" key="1">
    <citation type="submission" date="2019-06" db="EMBL/GenBank/DDBJ databases">
        <title>Sorghum-associated microbial communities from plants grown in Nebraska, USA.</title>
        <authorList>
            <person name="Schachtman D."/>
        </authorList>
    </citation>
    <scope>NUCLEOTIDE SEQUENCE [LARGE SCALE GENOMIC DNA]</scope>
    <source>
        <strain evidence="2 3">1225</strain>
    </source>
</reference>
<evidence type="ECO:0000256" key="1">
    <source>
        <dbReference type="SAM" id="SignalP"/>
    </source>
</evidence>
<keyword evidence="3" id="KW-1185">Reference proteome</keyword>
<organism evidence="2 3">
    <name type="scientific">Neorhizobium alkalisoli</name>
    <dbReference type="NCBI Taxonomy" id="528178"/>
    <lineage>
        <taxon>Bacteria</taxon>
        <taxon>Pseudomonadati</taxon>
        <taxon>Pseudomonadota</taxon>
        <taxon>Alphaproteobacteria</taxon>
        <taxon>Hyphomicrobiales</taxon>
        <taxon>Rhizobiaceae</taxon>
        <taxon>Rhizobium/Agrobacterium group</taxon>
        <taxon>Neorhizobium</taxon>
    </lineage>
</organism>
<dbReference type="InterPro" id="IPR028082">
    <property type="entry name" value="Peripla_BP_I"/>
</dbReference>
<evidence type="ECO:0000313" key="3">
    <source>
        <dbReference type="Proteomes" id="UP000320653"/>
    </source>
</evidence>
<keyword evidence="1" id="KW-0732">Signal</keyword>
<dbReference type="SUPFAM" id="SSF53822">
    <property type="entry name" value="Periplasmic binding protein-like I"/>
    <property type="match status" value="1"/>
</dbReference>
<dbReference type="AlphaFoldDB" id="A0A561QX65"/>
<name>A0A561QX65_9HYPH</name>
<feature type="signal peptide" evidence="1">
    <location>
        <begin position="1"/>
        <end position="32"/>
    </location>
</feature>
<feature type="chain" id="PRO_5022133989" evidence="1">
    <location>
        <begin position="33"/>
        <end position="395"/>
    </location>
</feature>
<accession>A0A561QX65</accession>
<protein>
    <submittedName>
        <fullName evidence="2">Amino acid/amide ABC transporter substrate-binding protein (HAAT family)</fullName>
    </submittedName>
</protein>
<comment type="caution">
    <text evidence="2">The sequence shown here is derived from an EMBL/GenBank/DDBJ whole genome shotgun (WGS) entry which is preliminary data.</text>
</comment>
<evidence type="ECO:0000313" key="2">
    <source>
        <dbReference type="EMBL" id="TWF54964.1"/>
    </source>
</evidence>
<dbReference type="Proteomes" id="UP000320653">
    <property type="component" value="Unassembled WGS sequence"/>
</dbReference>
<sequence length="395" mass="41029">MLLDLLQFGRAPRFRLPLKSIAALLFISAALAGCQSDDMAEDAPKDTKLKPPPSLVEETFGRGNIEITLMMAKAPNGYYDATGRDIRDGAALAVGELDDGSLMKIKVVDLAAGPAAVAPAVAAARARNAAMIITYAPQATVAALAAIPADQRPMILNLAQPIVAPQVFNFEIDEVESAARGARSAIASGRKKIALLAPSGFSTPNEDRLRRLIGQAGGALSGVVRYDAGAIALTDLLAANKALLADAGAAIVMGDGGGVGLAVKGLRASYPQLTIIGTSSWPQQIYTEPAAANVIIAAFDPEGTGLIGERYYRFNRRPLSVYAAYGYDSVGIVAGIVRGQGGGALTPDALTNKTGFRGVTGLFRFAKSGALERKIGLYKIDGGHLTPLEPKPAGF</sequence>
<proteinExistence type="predicted"/>
<dbReference type="RefSeq" id="WP_145637774.1">
    <property type="nucleotide sequence ID" value="NZ_VIWP01000003.1"/>
</dbReference>
<gene>
    <name evidence="2" type="ORF">FHW37_103835</name>
</gene>
<dbReference type="OrthoDB" id="7210494at2"/>
<dbReference type="Gene3D" id="3.40.50.2300">
    <property type="match status" value="2"/>
</dbReference>
<dbReference type="EMBL" id="VIWP01000003">
    <property type="protein sequence ID" value="TWF54964.1"/>
    <property type="molecule type" value="Genomic_DNA"/>
</dbReference>